<dbReference type="PANTHER" id="PTHR34986">
    <property type="entry name" value="EVOLVED BETA-GALACTOSIDASE SUBUNIT BETA"/>
    <property type="match status" value="1"/>
</dbReference>
<dbReference type="NCBIfam" id="TIGR00022">
    <property type="entry name" value="YhcH/YjgK/YiaL family protein"/>
    <property type="match status" value="1"/>
</dbReference>
<sequence length="149" mass="17256">MIIDSLDNVKHYRNLNARINKGLEFLEEVDFENIEPGRYNIDGDEVFALVQEYNTKNIEDAKPETHERYIDIQYVEKGSEYMGYAPLEDQEISEAYDPEKDLSFYKAQTSLIRVDEGMFAIFFPTDIHAPGIMIEESKPVKKVVIKVLA</sequence>
<dbReference type="AlphaFoldDB" id="A0AAE3MBA5"/>
<dbReference type="RefSeq" id="WP_301197900.1">
    <property type="nucleotide sequence ID" value="NZ_JAPDPI010000004.1"/>
</dbReference>
<comment type="caution">
    <text evidence="1">The sequence shown here is derived from an EMBL/GenBank/DDBJ whole genome shotgun (WGS) entry which is preliminary data.</text>
</comment>
<dbReference type="InterPro" id="IPR004375">
    <property type="entry name" value="NanQ/TabA/YiaL"/>
</dbReference>
<organism evidence="1 2">
    <name type="scientific">Plebeiibacterium marinum</name>
    <dbReference type="NCBI Taxonomy" id="2992111"/>
    <lineage>
        <taxon>Bacteria</taxon>
        <taxon>Pseudomonadati</taxon>
        <taxon>Bacteroidota</taxon>
        <taxon>Bacteroidia</taxon>
        <taxon>Marinilabiliales</taxon>
        <taxon>Marinilabiliaceae</taxon>
        <taxon>Plebeiibacterium</taxon>
    </lineage>
</organism>
<name>A0AAE3MBA5_9BACT</name>
<dbReference type="PANTHER" id="PTHR34986:SF1">
    <property type="entry name" value="PROTEIN YIAL"/>
    <property type="match status" value="1"/>
</dbReference>
<dbReference type="InterPro" id="IPR037012">
    <property type="entry name" value="NanQ/TabA/YiaL_sf"/>
</dbReference>
<accession>A0AAE3MBA5</accession>
<keyword evidence="2" id="KW-1185">Reference proteome</keyword>
<dbReference type="SUPFAM" id="SSF51197">
    <property type="entry name" value="Clavaminate synthase-like"/>
    <property type="match status" value="1"/>
</dbReference>
<dbReference type="Proteomes" id="UP001207408">
    <property type="component" value="Unassembled WGS sequence"/>
</dbReference>
<dbReference type="GO" id="GO:0005829">
    <property type="term" value="C:cytosol"/>
    <property type="evidence" value="ECO:0007669"/>
    <property type="project" value="TreeGrafter"/>
</dbReference>
<dbReference type="Pfam" id="PF04074">
    <property type="entry name" value="DUF386"/>
    <property type="match status" value="1"/>
</dbReference>
<evidence type="ECO:0000313" key="1">
    <source>
        <dbReference type="EMBL" id="MCW3804681.1"/>
    </source>
</evidence>
<reference evidence="1" key="1">
    <citation type="submission" date="2022-10" db="EMBL/GenBank/DDBJ databases">
        <authorList>
            <person name="Yu W.X."/>
        </authorList>
    </citation>
    <scope>NUCLEOTIDE SEQUENCE</scope>
    <source>
        <strain evidence="1">D04</strain>
    </source>
</reference>
<gene>
    <name evidence="1" type="ORF">OM074_03525</name>
</gene>
<proteinExistence type="predicted"/>
<dbReference type="Gene3D" id="2.60.120.370">
    <property type="entry name" value="YhcH/YjgK/YiaL"/>
    <property type="match status" value="1"/>
</dbReference>
<evidence type="ECO:0000313" key="2">
    <source>
        <dbReference type="Proteomes" id="UP001207408"/>
    </source>
</evidence>
<dbReference type="EMBL" id="JAPDPI010000004">
    <property type="protein sequence ID" value="MCW3804681.1"/>
    <property type="molecule type" value="Genomic_DNA"/>
</dbReference>
<protein>
    <submittedName>
        <fullName evidence="1">YhcH/YjgK/YiaL family protein</fullName>
    </submittedName>
</protein>